<organism evidence="1 2">
    <name type="scientific">Niastella yeongjuensis</name>
    <dbReference type="NCBI Taxonomy" id="354355"/>
    <lineage>
        <taxon>Bacteria</taxon>
        <taxon>Pseudomonadati</taxon>
        <taxon>Bacteroidota</taxon>
        <taxon>Chitinophagia</taxon>
        <taxon>Chitinophagales</taxon>
        <taxon>Chitinophagaceae</taxon>
        <taxon>Niastella</taxon>
    </lineage>
</organism>
<protein>
    <recommendedName>
        <fullName evidence="3">Carbohydrate-binding protein SusD</fullName>
    </recommendedName>
</protein>
<dbReference type="AlphaFoldDB" id="A0A1V9E9X4"/>
<dbReference type="Proteomes" id="UP000192610">
    <property type="component" value="Unassembled WGS sequence"/>
</dbReference>
<keyword evidence="2" id="KW-1185">Reference proteome</keyword>
<dbReference type="Gene3D" id="1.25.40.390">
    <property type="match status" value="1"/>
</dbReference>
<dbReference type="PROSITE" id="PS51257">
    <property type="entry name" value="PROKAR_LIPOPROTEIN"/>
    <property type="match status" value="1"/>
</dbReference>
<dbReference type="STRING" id="354355.SAMN05660816_03123"/>
<sequence length="603" mass="67674">MNKLTSIILLAAMVLVFGSCLKKFEELNTDPTQFLKVSPESSITIAIKRTGDMIGGAGLNSGININMWEIANFIEAGARYSANDQGIWQTSYVNILQNLVQVEKTYGGDTLFTNRVQIARIWKMYIYSILAGYYGPIPMDEANNLDNLAVINFQSEDEVYTRILSVLKEASNTININNSKDKLTYDVVYGNTANPLLSWKKFANTLRLRIALRCRRNLGAVADDAIRELMANETQLINAEAETMKVPYENVNNNENPYYRYYIKTNFNSGTWPKMTDMMFMYLRSYKDPRMAYYFDSVKTVANRYRVTDTLSSTADDSLRVVTYPIPFYGLNKSNSILTGWQATLAGQISPQGQNNQNGLTGASVYSNYSAAIYNNPARPLIILNYAEAQFLKAQASLLGLGGAQPAETYYAQGIDANFAFWGVPNNQRDAYKGVNGIRFGTTGTGFYNYLHIVKADLPDGDINKVYFQMWLNYYPDQPFEAWCLQRQTRVLNLSPHTTPGLAALLFQDVPDRGAYPLTVNSQNPDGYQSALGLLNVGSFNEESTNPYIRLRFEMPYKVPDYNAMTAYYDNTAAMKWYGTTIQSLQAAAAASGFTVTIVKAYK</sequence>
<name>A0A1V9E9X4_9BACT</name>
<dbReference type="Pfam" id="PF12771">
    <property type="entry name" value="SusD-like_2"/>
    <property type="match status" value="2"/>
</dbReference>
<evidence type="ECO:0000313" key="1">
    <source>
        <dbReference type="EMBL" id="OQP42923.1"/>
    </source>
</evidence>
<dbReference type="EMBL" id="LVXG01000056">
    <property type="protein sequence ID" value="OQP42923.1"/>
    <property type="molecule type" value="Genomic_DNA"/>
</dbReference>
<dbReference type="InterPro" id="IPR011990">
    <property type="entry name" value="TPR-like_helical_dom_sf"/>
</dbReference>
<proteinExistence type="predicted"/>
<gene>
    <name evidence="1" type="ORF">A4H97_12280</name>
</gene>
<dbReference type="RefSeq" id="WP_081203336.1">
    <property type="nucleotide sequence ID" value="NZ_FOCZ01000005.1"/>
</dbReference>
<dbReference type="SUPFAM" id="SSF48452">
    <property type="entry name" value="TPR-like"/>
    <property type="match status" value="1"/>
</dbReference>
<evidence type="ECO:0000313" key="2">
    <source>
        <dbReference type="Proteomes" id="UP000192610"/>
    </source>
</evidence>
<comment type="caution">
    <text evidence="1">The sequence shown here is derived from an EMBL/GenBank/DDBJ whole genome shotgun (WGS) entry which is preliminary data.</text>
</comment>
<evidence type="ECO:0008006" key="3">
    <source>
        <dbReference type="Google" id="ProtNLM"/>
    </source>
</evidence>
<dbReference type="InterPro" id="IPR041662">
    <property type="entry name" value="SusD-like_2"/>
</dbReference>
<dbReference type="OrthoDB" id="9766256at2"/>
<accession>A0A1V9E9X4</accession>
<reference evidence="2" key="1">
    <citation type="submission" date="2016-04" db="EMBL/GenBank/DDBJ databases">
        <authorList>
            <person name="Chen L."/>
            <person name="Zhuang W."/>
            <person name="Wang G."/>
        </authorList>
    </citation>
    <scope>NUCLEOTIDE SEQUENCE [LARGE SCALE GENOMIC DNA]</scope>
    <source>
        <strain evidence="2">17621</strain>
    </source>
</reference>